<dbReference type="Pfam" id="PF13692">
    <property type="entry name" value="Glyco_trans_1_4"/>
    <property type="match status" value="1"/>
</dbReference>
<keyword evidence="2" id="KW-0808">Transferase</keyword>
<reference evidence="4 5" key="1">
    <citation type="submission" date="2018-10" db="EMBL/GenBank/DDBJ databases">
        <title>Genomic Encyclopedia of Archaeal and Bacterial Type Strains, Phase II (KMG-II): from individual species to whole genera.</title>
        <authorList>
            <person name="Goeker M."/>
        </authorList>
    </citation>
    <scope>NUCLEOTIDE SEQUENCE [LARGE SCALE GENOMIC DNA]</scope>
    <source>
        <strain evidence="4 5">DSM 15149</strain>
    </source>
</reference>
<name>A0ABX9SQH5_9GAMM</name>
<dbReference type="Pfam" id="PF13439">
    <property type="entry name" value="Glyco_transf_4"/>
    <property type="match status" value="1"/>
</dbReference>
<comment type="caution">
    <text evidence="4">The sequence shown here is derived from an EMBL/GenBank/DDBJ whole genome shotgun (WGS) entry which is preliminary data.</text>
</comment>
<protein>
    <submittedName>
        <fullName evidence="4">Glycosyltransferase involved in cell wall biosynthesis</fullName>
    </submittedName>
</protein>
<gene>
    <name evidence="4" type="ORF">BDD30_2429</name>
</gene>
<dbReference type="InterPro" id="IPR028098">
    <property type="entry name" value="Glyco_trans_4-like_N"/>
</dbReference>
<dbReference type="PANTHER" id="PTHR12526">
    <property type="entry name" value="GLYCOSYLTRANSFERASE"/>
    <property type="match status" value="1"/>
</dbReference>
<dbReference type="Gene3D" id="3.40.50.2000">
    <property type="entry name" value="Glycogen Phosphorylase B"/>
    <property type="match status" value="2"/>
</dbReference>
<dbReference type="SUPFAM" id="SSF53756">
    <property type="entry name" value="UDP-Glycosyltransferase/glycogen phosphorylase"/>
    <property type="match status" value="1"/>
</dbReference>
<keyword evidence="1" id="KW-0328">Glycosyltransferase</keyword>
<evidence type="ECO:0000256" key="2">
    <source>
        <dbReference type="ARBA" id="ARBA00022679"/>
    </source>
</evidence>
<evidence type="ECO:0000313" key="4">
    <source>
        <dbReference type="EMBL" id="RKS60279.1"/>
    </source>
</evidence>
<organism evidence="4 5">
    <name type="scientific">Photorhabdus asymbiotica</name>
    <dbReference type="NCBI Taxonomy" id="291112"/>
    <lineage>
        <taxon>Bacteria</taxon>
        <taxon>Pseudomonadati</taxon>
        <taxon>Pseudomonadota</taxon>
        <taxon>Gammaproteobacteria</taxon>
        <taxon>Enterobacterales</taxon>
        <taxon>Morganellaceae</taxon>
        <taxon>Photorhabdus</taxon>
    </lineage>
</organism>
<dbReference type="RefSeq" id="WP_015836431.1">
    <property type="nucleotide sequence ID" value="NC_012962.1"/>
</dbReference>
<evidence type="ECO:0000259" key="3">
    <source>
        <dbReference type="Pfam" id="PF13439"/>
    </source>
</evidence>
<dbReference type="PANTHER" id="PTHR12526:SF629">
    <property type="entry name" value="TEICHURONIC ACID BIOSYNTHESIS GLYCOSYLTRANSFERASE TUAH-RELATED"/>
    <property type="match status" value="1"/>
</dbReference>
<dbReference type="CDD" id="cd03801">
    <property type="entry name" value="GT4_PimA-like"/>
    <property type="match status" value="1"/>
</dbReference>
<evidence type="ECO:0000313" key="5">
    <source>
        <dbReference type="Proteomes" id="UP000280955"/>
    </source>
</evidence>
<sequence>MKIAYIDPYPVPDYRVASLQILQNVDAFARQGADVYLVTPEGTNTAEEILGRILPSSAKLMPLRNIRRKWYFPLNTQKMFYFQVSCWLKKNSIDAVFTRNLKMAKYLLCEHPEIPLFFESHEIFAQSFKESHDLSKNKNQYKYQKLKETESFVYNQSRVIFVLTSLLNDDIISEYNVSTPIVVAPDGVDMLAVESISSDKFMSTDRELPTQILYLGSLHRWKGVPTAIEAMIYLENAVLNIVGGEPEQIQQLQQIAQQIGVCDRVNFLGFIQPRLRFQVIADNDICLLPLTKTSIGSRYTSPLKLFEYMAMGKPVVISDFPSIRDVVDENAVSFADSENAASFAQQIRLLRANPEKVKAQISYAKMLVTERFNWDQRARLIMQTISKDISAQ</sequence>
<evidence type="ECO:0000256" key="1">
    <source>
        <dbReference type="ARBA" id="ARBA00022676"/>
    </source>
</evidence>
<dbReference type="Proteomes" id="UP000280955">
    <property type="component" value="Unassembled WGS sequence"/>
</dbReference>
<accession>A0ABX9SQH5</accession>
<feature type="domain" description="Glycosyltransferase subfamily 4-like N-terminal" evidence="3">
    <location>
        <begin position="25"/>
        <end position="189"/>
    </location>
</feature>
<dbReference type="EMBL" id="RBLJ01000002">
    <property type="protein sequence ID" value="RKS60279.1"/>
    <property type="molecule type" value="Genomic_DNA"/>
</dbReference>
<keyword evidence="5" id="KW-1185">Reference proteome</keyword>
<proteinExistence type="predicted"/>